<dbReference type="InterPro" id="IPR004242">
    <property type="entry name" value="Transposase_21"/>
</dbReference>
<proteinExistence type="predicted"/>
<protein>
    <submittedName>
        <fullName evidence="2">Uncharacterized protein</fullName>
    </submittedName>
</protein>
<comment type="caution">
    <text evidence="2">The sequence shown here is derived from an EMBL/GenBank/DDBJ whole genome shotgun (WGS) entry which is preliminary data.</text>
</comment>
<keyword evidence="3" id="KW-1185">Reference proteome</keyword>
<sequence>MAPRRGNLVLCGCSRCLHSDPTGRLIRSSDRRQHLDRDLERELRRSAGPSRAPPPPPPVSPAREPSLPFRTPSPIPADPNRSRSNEPDPNPNPGGDANEGERPDDGPDDEVPDAPIHGVRTESEELPWLRLFLLLLLWLSCARGLSKACAHIILSFLSNLVLPVYNISAPRHFATVRKHLGHQSSLRKFAICPNFDCQTCWSIDLAPSTCPLCNTAVFAPDSTSKPMQYFHYGSVIGFLQGCFEDPQFETIINHWRTRTNRSTLSDIYDGTAWDTNGFMGNRLHLYLSIGVDWFVPYTFANTASYTIGAVSVRIENLPHSMRNQPEFMHVAAILPGPRQTSDAGLVAALRPLIDELRRLNDGVEVDIPGFPLSRTVKARVLLALGDMPARAKLAGFPSHTQHGQWCGYCHADSHTWVDSLIRQETPDPRDPDTHRNAAFVVKANPAARDETIRTNGATWTALYDLPYWSYPTELRND</sequence>
<dbReference type="Proteomes" id="UP000077684">
    <property type="component" value="Unassembled WGS sequence"/>
</dbReference>
<name>A0A8X7MP40_9BASI</name>
<feature type="compositionally biased region" description="Pro residues" evidence="1">
    <location>
        <begin position="51"/>
        <end position="60"/>
    </location>
</feature>
<accession>A0A8X7MP40</accession>
<gene>
    <name evidence="2" type="ORF">A4X06_0g6729</name>
</gene>
<reference evidence="2" key="2">
    <citation type="journal article" date="2019" name="IMA Fungus">
        <title>Genome sequencing and comparison of five Tilletia species to identify candidate genes for the detection of regulated species infecting wheat.</title>
        <authorList>
            <person name="Nguyen H.D.T."/>
            <person name="Sultana T."/>
            <person name="Kesanakurti P."/>
            <person name="Hambleton S."/>
        </authorList>
    </citation>
    <scope>NUCLEOTIDE SEQUENCE</scope>
    <source>
        <strain evidence="2">DAOMC 236426</strain>
    </source>
</reference>
<dbReference type="AlphaFoldDB" id="A0A8X7MP40"/>
<dbReference type="EMBL" id="LWDE02001024">
    <property type="protein sequence ID" value="KAE8242846.1"/>
    <property type="molecule type" value="Genomic_DNA"/>
</dbReference>
<evidence type="ECO:0000313" key="2">
    <source>
        <dbReference type="EMBL" id="KAE8242846.1"/>
    </source>
</evidence>
<dbReference type="Pfam" id="PF02992">
    <property type="entry name" value="Transposase_21"/>
    <property type="match status" value="1"/>
</dbReference>
<feature type="compositionally biased region" description="Basic and acidic residues" evidence="1">
    <location>
        <begin position="27"/>
        <end position="45"/>
    </location>
</feature>
<feature type="region of interest" description="Disordered" evidence="1">
    <location>
        <begin position="17"/>
        <end position="118"/>
    </location>
</feature>
<organism evidence="2 3">
    <name type="scientific">Tilletia controversa</name>
    <name type="common">dwarf bunt fungus</name>
    <dbReference type="NCBI Taxonomy" id="13291"/>
    <lineage>
        <taxon>Eukaryota</taxon>
        <taxon>Fungi</taxon>
        <taxon>Dikarya</taxon>
        <taxon>Basidiomycota</taxon>
        <taxon>Ustilaginomycotina</taxon>
        <taxon>Exobasidiomycetes</taxon>
        <taxon>Tilletiales</taxon>
        <taxon>Tilletiaceae</taxon>
        <taxon>Tilletia</taxon>
    </lineage>
</organism>
<evidence type="ECO:0000256" key="1">
    <source>
        <dbReference type="SAM" id="MobiDB-lite"/>
    </source>
</evidence>
<evidence type="ECO:0000313" key="3">
    <source>
        <dbReference type="Proteomes" id="UP000077684"/>
    </source>
</evidence>
<reference evidence="2" key="1">
    <citation type="submission" date="2016-04" db="EMBL/GenBank/DDBJ databases">
        <authorList>
            <person name="Nguyen H.D."/>
            <person name="Samba Siva P."/>
            <person name="Cullis J."/>
            <person name="Levesque C.A."/>
            <person name="Hambleton S."/>
        </authorList>
    </citation>
    <scope>NUCLEOTIDE SEQUENCE</scope>
    <source>
        <strain evidence="2">DAOMC 236426</strain>
    </source>
</reference>